<dbReference type="Gene3D" id="1.50.10.160">
    <property type="match status" value="1"/>
</dbReference>
<keyword evidence="2" id="KW-0479">Metal-binding</keyword>
<dbReference type="AlphaFoldDB" id="A0A6A6HDN6"/>
<dbReference type="Gene3D" id="1.10.600.10">
    <property type="entry name" value="Farnesyl Diphosphate Synthase"/>
    <property type="match status" value="1"/>
</dbReference>
<dbReference type="PROSITE" id="PS00444">
    <property type="entry name" value="POLYPRENYL_SYNTHASE_2"/>
    <property type="match status" value="1"/>
</dbReference>
<proteinExistence type="predicted"/>
<dbReference type="InterPro" id="IPR033749">
    <property type="entry name" value="Polyprenyl_synt_CS"/>
</dbReference>
<dbReference type="PANTHER" id="PTHR12001:SF44">
    <property type="entry name" value="GERANYLGERANYL PYROPHOSPHATE SYNTHASE"/>
    <property type="match status" value="1"/>
</dbReference>
<dbReference type="Pfam" id="PF00348">
    <property type="entry name" value="polyprenyl_synt"/>
    <property type="match status" value="1"/>
</dbReference>
<reference evidence="4" key="1">
    <citation type="journal article" date="2020" name="Stud. Mycol.">
        <title>101 Dothideomycetes genomes: a test case for predicting lifestyles and emergence of pathogens.</title>
        <authorList>
            <person name="Haridas S."/>
            <person name="Albert R."/>
            <person name="Binder M."/>
            <person name="Bloem J."/>
            <person name="Labutti K."/>
            <person name="Salamov A."/>
            <person name="Andreopoulos B."/>
            <person name="Baker S."/>
            <person name="Barry K."/>
            <person name="Bills G."/>
            <person name="Bluhm B."/>
            <person name="Cannon C."/>
            <person name="Castanera R."/>
            <person name="Culley D."/>
            <person name="Daum C."/>
            <person name="Ezra D."/>
            <person name="Gonzalez J."/>
            <person name="Henrissat B."/>
            <person name="Kuo A."/>
            <person name="Liang C."/>
            <person name="Lipzen A."/>
            <person name="Lutzoni F."/>
            <person name="Magnuson J."/>
            <person name="Mondo S."/>
            <person name="Nolan M."/>
            <person name="Ohm R."/>
            <person name="Pangilinan J."/>
            <person name="Park H.-J."/>
            <person name="Ramirez L."/>
            <person name="Alfaro M."/>
            <person name="Sun H."/>
            <person name="Tritt A."/>
            <person name="Yoshinaga Y."/>
            <person name="Zwiers L.-H."/>
            <person name="Turgeon B."/>
            <person name="Goodwin S."/>
            <person name="Spatafora J."/>
            <person name="Crous P."/>
            <person name="Grigoriev I."/>
        </authorList>
    </citation>
    <scope>NUCLEOTIDE SEQUENCE</scope>
    <source>
        <strain evidence="4">Tuck. ex Michener</strain>
    </source>
</reference>
<dbReference type="GO" id="GO:0004659">
    <property type="term" value="F:prenyltransferase activity"/>
    <property type="evidence" value="ECO:0007669"/>
    <property type="project" value="InterPro"/>
</dbReference>
<keyword evidence="3" id="KW-0460">Magnesium</keyword>
<evidence type="ECO:0000256" key="1">
    <source>
        <dbReference type="ARBA" id="ARBA00022679"/>
    </source>
</evidence>
<accession>A0A6A6HDN6</accession>
<dbReference type="InterPro" id="IPR008930">
    <property type="entry name" value="Terpenoid_cyclase/PrenylTrfase"/>
</dbReference>
<dbReference type="PANTHER" id="PTHR12001">
    <property type="entry name" value="GERANYLGERANYL PYROPHOSPHATE SYNTHASE"/>
    <property type="match status" value="1"/>
</dbReference>
<keyword evidence="1" id="KW-0808">Transferase</keyword>
<dbReference type="CDD" id="cd00685">
    <property type="entry name" value="Trans_IPPS_HT"/>
    <property type="match status" value="1"/>
</dbReference>
<evidence type="ECO:0000256" key="2">
    <source>
        <dbReference type="ARBA" id="ARBA00022723"/>
    </source>
</evidence>
<dbReference type="SFLD" id="SFLDS00005">
    <property type="entry name" value="Isoprenoid_Synthase_Type_I"/>
    <property type="match status" value="1"/>
</dbReference>
<dbReference type="SUPFAM" id="SSF48239">
    <property type="entry name" value="Terpenoid cyclases/Protein prenyltransferases"/>
    <property type="match status" value="1"/>
</dbReference>
<keyword evidence="5" id="KW-1185">Reference proteome</keyword>
<dbReference type="InterPro" id="IPR000092">
    <property type="entry name" value="Polyprenyl_synt"/>
</dbReference>
<dbReference type="GO" id="GO:0046165">
    <property type="term" value="P:alcohol biosynthetic process"/>
    <property type="evidence" value="ECO:0007669"/>
    <property type="project" value="UniProtKB-ARBA"/>
</dbReference>
<dbReference type="OrthoDB" id="2343925at2759"/>
<evidence type="ECO:0000313" key="4">
    <source>
        <dbReference type="EMBL" id="KAF2235948.1"/>
    </source>
</evidence>
<evidence type="ECO:0000313" key="5">
    <source>
        <dbReference type="Proteomes" id="UP000800092"/>
    </source>
</evidence>
<evidence type="ECO:0000256" key="3">
    <source>
        <dbReference type="ARBA" id="ARBA00022842"/>
    </source>
</evidence>
<dbReference type="GO" id="GO:0046872">
    <property type="term" value="F:metal ion binding"/>
    <property type="evidence" value="ECO:0007669"/>
    <property type="project" value="UniProtKB-KW"/>
</dbReference>
<dbReference type="Proteomes" id="UP000800092">
    <property type="component" value="Unassembled WGS sequence"/>
</dbReference>
<dbReference type="GO" id="GO:0008299">
    <property type="term" value="P:isoprenoid biosynthetic process"/>
    <property type="evidence" value="ECO:0007669"/>
    <property type="project" value="InterPro"/>
</dbReference>
<dbReference type="SUPFAM" id="SSF48576">
    <property type="entry name" value="Terpenoid synthases"/>
    <property type="match status" value="1"/>
</dbReference>
<dbReference type="Gene3D" id="1.50.10.20">
    <property type="match status" value="1"/>
</dbReference>
<organism evidence="4 5">
    <name type="scientific">Viridothelium virens</name>
    <name type="common">Speckled blister lichen</name>
    <name type="synonym">Trypethelium virens</name>
    <dbReference type="NCBI Taxonomy" id="1048519"/>
    <lineage>
        <taxon>Eukaryota</taxon>
        <taxon>Fungi</taxon>
        <taxon>Dikarya</taxon>
        <taxon>Ascomycota</taxon>
        <taxon>Pezizomycotina</taxon>
        <taxon>Dothideomycetes</taxon>
        <taxon>Dothideomycetes incertae sedis</taxon>
        <taxon>Trypetheliales</taxon>
        <taxon>Trypetheliaceae</taxon>
        <taxon>Viridothelium</taxon>
    </lineage>
</organism>
<protein>
    <submittedName>
        <fullName evidence="4">Putative polyprenyl-diphosphate synthase</fullName>
    </submittedName>
</protein>
<dbReference type="PROSITE" id="PS00723">
    <property type="entry name" value="POLYPRENYL_SYNTHASE_1"/>
    <property type="match status" value="1"/>
</dbReference>
<sequence length="969" mass="108301">MHSDLLEDRARALIVKLTDGCDGYFGRGSMSSAVYDTAWVSMISKSNGLSSHWLFPECFTHLLEQQCEDGSWPSYSSQSDGILNTAASLLALKKHSKDTQQQHLTAMQNLTGRIEKATSALRSLLDQWKVEATVHVGFEILIPALLAYLEQEGLHFDFPGKTQLYAINAKKLTKFKPEYLYTNVKMSALHSLEAFIGKLDFDRVQHHKVRGAFMASPSSTAAYLMNSSTWDNECEAYLRNVVVNGEGNSTGGIPSAFPSNIFELTWGLSTLSEGGFALQNIAPIQTSKAIDFLSQTFAEENGLLGFAPYVGADADDTAKTILSLNLMGCPTSPRTLLEEFEDKTHFKTYQQERDPSFSANCNVLNALLHVETPSDYTPQIEKTLEFLCTTFQNSNRTVRDKWNISPFYPFMLMMQASTRLLQLWRSGCLSAISENLVTKTLLSILSELSSKTLHSQNRHGSWGDKGFQEETAYAVLVLAYSLHIPSVQDLGKEVHTAIENGRTFLKSRATAKREDLWVEKVTYASEILSESYILAALNIPLPAQRHDSPLSVTESIGYTNGNAASALNSIETNGVKTGRINGSKDVTSNGTGLNHIDCVNDSLENHVNTGATVAAIDVRSGEMNPPVSNGTNGGQWQGTGLNGLPKRFALEKTPFSTRRQFNVDEGQTVSNSTWSLENERILLSPFDYLEQEPGKDIRTQFIRAFNTWLDVPTEKVKVIANVVKMLHTASLLIDDIEDSSVLRRGVPVAHSIFGIPQTFNSGNYVYFLALQEVQKLRQPQATNVFVQELLNLHRGQGMDLYWRDSLICPSEHEYLDMVSNKTGGLFRLAVKLMEVESPHERNCEQLVDLMGRIFQIRDDYMNLFSTDYTHNKGLCEDLTEGKFSFPIIHSIRSDPANRQLMNILKQKSSEERIKRYAVSIMERTGSFDYTRVFVRTLKGQASELIERYQAQGWGSGDGIRKILVRLDVE</sequence>
<gene>
    <name evidence="4" type="ORF">EV356DRAFT_444113</name>
</gene>
<name>A0A6A6HDN6_VIRVR</name>
<dbReference type="InterPro" id="IPR008949">
    <property type="entry name" value="Isoprenoid_synthase_dom_sf"/>
</dbReference>
<dbReference type="EMBL" id="ML991788">
    <property type="protein sequence ID" value="KAF2235948.1"/>
    <property type="molecule type" value="Genomic_DNA"/>
</dbReference>
<dbReference type="GO" id="GO:0043386">
    <property type="term" value="P:mycotoxin biosynthetic process"/>
    <property type="evidence" value="ECO:0007669"/>
    <property type="project" value="UniProtKB-ARBA"/>
</dbReference>